<comment type="similarity">
    <text evidence="2">Belongs to the fasciclin-like AGP family.</text>
</comment>
<keyword evidence="7" id="KW-0472">Membrane</keyword>
<organism evidence="14 15">
    <name type="scientific">Dillenia turbinata</name>
    <dbReference type="NCBI Taxonomy" id="194707"/>
    <lineage>
        <taxon>Eukaryota</taxon>
        <taxon>Viridiplantae</taxon>
        <taxon>Streptophyta</taxon>
        <taxon>Embryophyta</taxon>
        <taxon>Tracheophyta</taxon>
        <taxon>Spermatophyta</taxon>
        <taxon>Magnoliopsida</taxon>
        <taxon>eudicotyledons</taxon>
        <taxon>Gunneridae</taxon>
        <taxon>Pentapetalae</taxon>
        <taxon>Dilleniales</taxon>
        <taxon>Dilleniaceae</taxon>
        <taxon>Dillenia</taxon>
    </lineage>
</organism>
<feature type="region of interest" description="Disordered" evidence="11">
    <location>
        <begin position="177"/>
        <end position="317"/>
    </location>
</feature>
<keyword evidence="15" id="KW-1185">Reference proteome</keyword>
<evidence type="ECO:0000256" key="1">
    <source>
        <dbReference type="ARBA" id="ARBA00004609"/>
    </source>
</evidence>
<dbReference type="AlphaFoldDB" id="A0AAN8UBL6"/>
<dbReference type="PROSITE" id="PS50213">
    <property type="entry name" value="FAS1"/>
    <property type="match status" value="1"/>
</dbReference>
<dbReference type="PANTHER" id="PTHR32382">
    <property type="entry name" value="FASCICLIN-LIKE ARABINOGALACTAN PROTEIN"/>
    <property type="match status" value="1"/>
</dbReference>
<keyword evidence="5 12" id="KW-0732">Signal</keyword>
<dbReference type="Proteomes" id="UP001370490">
    <property type="component" value="Unassembled WGS sequence"/>
</dbReference>
<evidence type="ECO:0000256" key="4">
    <source>
        <dbReference type="ARBA" id="ARBA00022622"/>
    </source>
</evidence>
<evidence type="ECO:0000256" key="6">
    <source>
        <dbReference type="ARBA" id="ARBA00022974"/>
    </source>
</evidence>
<dbReference type="InterPro" id="IPR000782">
    <property type="entry name" value="FAS1_domain"/>
</dbReference>
<dbReference type="GO" id="GO:0098552">
    <property type="term" value="C:side of membrane"/>
    <property type="evidence" value="ECO:0007669"/>
    <property type="project" value="UniProtKB-KW"/>
</dbReference>
<dbReference type="PANTHER" id="PTHR32382:SF6">
    <property type="entry name" value="FASCICLIN-LIKE ARABINOGALACTAN PROTEIN 14"/>
    <property type="match status" value="1"/>
</dbReference>
<keyword evidence="3" id="KW-1003">Cell membrane</keyword>
<evidence type="ECO:0000313" key="15">
    <source>
        <dbReference type="Proteomes" id="UP001370490"/>
    </source>
</evidence>
<evidence type="ECO:0000256" key="8">
    <source>
        <dbReference type="ARBA" id="ARBA00023180"/>
    </source>
</evidence>
<feature type="region of interest" description="Disordered" evidence="11">
    <location>
        <begin position="329"/>
        <end position="369"/>
    </location>
</feature>
<feature type="compositionally biased region" description="Low complexity" evidence="11">
    <location>
        <begin position="297"/>
        <end position="317"/>
    </location>
</feature>
<feature type="domain" description="FAS1" evidence="13">
    <location>
        <begin position="23"/>
        <end position="170"/>
    </location>
</feature>
<evidence type="ECO:0000256" key="9">
    <source>
        <dbReference type="ARBA" id="ARBA00023288"/>
    </source>
</evidence>
<gene>
    <name evidence="14" type="ORF">RJ641_022026</name>
</gene>
<name>A0AAN8UBL6_9MAGN</name>
<keyword evidence="9" id="KW-0449">Lipoprotein</keyword>
<dbReference type="Gene3D" id="2.30.180.10">
    <property type="entry name" value="FAS1 domain"/>
    <property type="match status" value="1"/>
</dbReference>
<evidence type="ECO:0000256" key="3">
    <source>
        <dbReference type="ARBA" id="ARBA00022475"/>
    </source>
</evidence>
<dbReference type="EMBL" id="JBAMMX010000027">
    <property type="protein sequence ID" value="KAK6912425.1"/>
    <property type="molecule type" value="Genomic_DNA"/>
</dbReference>
<keyword evidence="6" id="KW-0654">Proteoglycan</keyword>
<proteinExistence type="inferred from homology"/>
<dbReference type="InterPro" id="IPR033254">
    <property type="entry name" value="Plant_FLA"/>
</dbReference>
<dbReference type="SUPFAM" id="SSF82153">
    <property type="entry name" value="FAS1 domain"/>
    <property type="match status" value="1"/>
</dbReference>
<dbReference type="FunFam" id="2.30.180.10:FF:000015">
    <property type="entry name" value="Fasciclin-like arabinogalactan protein 3"/>
    <property type="match status" value="1"/>
</dbReference>
<evidence type="ECO:0000313" key="14">
    <source>
        <dbReference type="EMBL" id="KAK6912425.1"/>
    </source>
</evidence>
<reference evidence="14 15" key="1">
    <citation type="submission" date="2023-12" db="EMBL/GenBank/DDBJ databases">
        <title>A high-quality genome assembly for Dillenia turbinata (Dilleniales).</title>
        <authorList>
            <person name="Chanderbali A."/>
        </authorList>
    </citation>
    <scope>NUCLEOTIDE SEQUENCE [LARGE SCALE GENOMIC DNA]</scope>
    <source>
        <strain evidence="14">LSX21</strain>
        <tissue evidence="14">Leaf</tissue>
    </source>
</reference>
<dbReference type="InterPro" id="IPR036378">
    <property type="entry name" value="FAS1_dom_sf"/>
</dbReference>
<dbReference type="GO" id="GO:0005886">
    <property type="term" value="C:plasma membrane"/>
    <property type="evidence" value="ECO:0007669"/>
    <property type="project" value="UniProtKB-SubCell"/>
</dbReference>
<evidence type="ECO:0000259" key="13">
    <source>
        <dbReference type="PROSITE" id="PS50213"/>
    </source>
</evidence>
<accession>A0AAN8UBL6</accession>
<evidence type="ECO:0000256" key="5">
    <source>
        <dbReference type="ARBA" id="ARBA00022729"/>
    </source>
</evidence>
<evidence type="ECO:0000256" key="11">
    <source>
        <dbReference type="SAM" id="MobiDB-lite"/>
    </source>
</evidence>
<feature type="chain" id="PRO_5043031241" evidence="12">
    <location>
        <begin position="24"/>
        <end position="406"/>
    </location>
</feature>
<comment type="caution">
    <text evidence="14">The sequence shown here is derived from an EMBL/GenBank/DDBJ whole genome shotgun (WGS) entry which is preliminary data.</text>
</comment>
<protein>
    <submittedName>
        <fullName evidence="14">FAS1 domain</fullName>
    </submittedName>
</protein>
<feature type="signal peptide" evidence="12">
    <location>
        <begin position="1"/>
        <end position="23"/>
    </location>
</feature>
<keyword evidence="8" id="KW-0325">Glycoprotein</keyword>
<evidence type="ECO:0000256" key="10">
    <source>
        <dbReference type="ARBA" id="ARBA00024686"/>
    </source>
</evidence>
<evidence type="ECO:0000256" key="12">
    <source>
        <dbReference type="SAM" id="SignalP"/>
    </source>
</evidence>
<dbReference type="Pfam" id="PF02469">
    <property type="entry name" value="Fasciclin"/>
    <property type="match status" value="1"/>
</dbReference>
<evidence type="ECO:0000256" key="7">
    <source>
        <dbReference type="ARBA" id="ARBA00023136"/>
    </source>
</evidence>
<comment type="function">
    <text evidence="10">May be a cell surface adhesion protein.</text>
</comment>
<keyword evidence="4" id="KW-0336">GPI-anchor</keyword>
<feature type="compositionally biased region" description="Low complexity" evidence="11">
    <location>
        <begin position="337"/>
        <end position="369"/>
    </location>
</feature>
<sequence>MASNFAYASPFLIFLFLISYSHAMNITQLLSKYPDFSTLNNYLSQTQLNAEINRRQSITVLALDNSAISSLSGKSNDVLRKLLSLHVILDYYDVPKLQKLENGSALLTTLYQTSGLANFQQGFLNVSITKGTNDIAFGSAVQGSALTAKLVKSVAQQPYDISVLQIDGPITAAGIDGSASILTGSPPPKAPGQAPAPSMQAPPPEATAHAPGLSTQAPPPEAAAHASGLSTQAPPPEATAHAPGLSTQAPPPEAAAPAPGLSTQAPPPEAAARAPGLSTQAPPPEADAHGPGPLTQAPAPKAAAHAPGPSTQGLLGNGTAAALAPISDDGALTEGTAPSPSVADAPADAADSLVASPPQPEADAPAADAPVADAPLADAPASSSAASLGLVAFGVPFGIVSCLIVV</sequence>
<comment type="subcellular location">
    <subcellularLocation>
        <location evidence="1">Cell membrane</location>
        <topology evidence="1">Lipid-anchor</topology>
        <topology evidence="1">GPI-anchor</topology>
    </subcellularLocation>
</comment>
<evidence type="ECO:0000256" key="2">
    <source>
        <dbReference type="ARBA" id="ARBA00007843"/>
    </source>
</evidence>